<organism evidence="2 3">
    <name type="scientific">Sediminibacterium roseum</name>
    <dbReference type="NCBI Taxonomy" id="1978412"/>
    <lineage>
        <taxon>Bacteria</taxon>
        <taxon>Pseudomonadati</taxon>
        <taxon>Bacteroidota</taxon>
        <taxon>Chitinophagia</taxon>
        <taxon>Chitinophagales</taxon>
        <taxon>Chitinophagaceae</taxon>
        <taxon>Sediminibacterium</taxon>
    </lineage>
</organism>
<evidence type="ECO:0000313" key="3">
    <source>
        <dbReference type="Proteomes" id="UP000753802"/>
    </source>
</evidence>
<keyword evidence="3" id="KW-1185">Reference proteome</keyword>
<proteinExistence type="predicted"/>
<evidence type="ECO:0000313" key="2">
    <source>
        <dbReference type="EMBL" id="NCI51314.1"/>
    </source>
</evidence>
<dbReference type="RefSeq" id="WP_161819599.1">
    <property type="nucleotide sequence ID" value="NZ_JAACJS010000015.1"/>
</dbReference>
<reference evidence="2 3" key="1">
    <citation type="submission" date="2020-01" db="EMBL/GenBank/DDBJ databases">
        <title>Genome analysis.</title>
        <authorList>
            <person name="Wu S."/>
            <person name="Wang G."/>
        </authorList>
    </citation>
    <scope>NUCLEOTIDE SEQUENCE [LARGE SCALE GENOMIC DNA]</scope>
    <source>
        <strain evidence="2 3">SYL130</strain>
    </source>
</reference>
<feature type="domain" description="Type IX secretion system protein PorV" evidence="1">
    <location>
        <begin position="17"/>
        <end position="242"/>
    </location>
</feature>
<sequence length="349" mass="37677">MRLLLVIVFLPVFVFAQSAVITAFPSLQIPTSSRGLAMGSTGIASATENQQLFYNAAKTAFLQNFHQASVSYVPWMRSVSSDTRHLSLGYVANVFNTSAIGLRVGYLDLGRIAVRDNNGATLAEYKAREYNVGASYALQLNERASVSVAMCLLGQTAFTDGPKNVMSFCGDVSYYQFTELGDVNRRIEWGASLSNVGPKINYGSDKTSLPMDLGVGIGYSGVDEDGSVFAAGLDLHKLLVPSESSDKGILAGMMASFREPGQLGLLRVNAGMEYGYLGEFFLRGGVSIENKNRGNRTFFGLGVGYKGFVLDQSWGIDFHYLVPFGTVAAVSPFGNSFGFTLKVNFGNFQ</sequence>
<protein>
    <submittedName>
        <fullName evidence="2">PorV/PorQ family protein</fullName>
    </submittedName>
</protein>
<dbReference type="Gene3D" id="2.40.160.60">
    <property type="entry name" value="Outer membrane protein transport protein (OMPP1/FadL/TodX)"/>
    <property type="match status" value="1"/>
</dbReference>
<dbReference type="InterPro" id="IPR045741">
    <property type="entry name" value="PorV"/>
</dbReference>
<comment type="caution">
    <text evidence="2">The sequence shown here is derived from an EMBL/GenBank/DDBJ whole genome shotgun (WGS) entry which is preliminary data.</text>
</comment>
<dbReference type="Proteomes" id="UP000753802">
    <property type="component" value="Unassembled WGS sequence"/>
</dbReference>
<dbReference type="EMBL" id="JAACJS010000015">
    <property type="protein sequence ID" value="NCI51314.1"/>
    <property type="molecule type" value="Genomic_DNA"/>
</dbReference>
<dbReference type="Pfam" id="PF19572">
    <property type="entry name" value="PorV"/>
    <property type="match status" value="1"/>
</dbReference>
<evidence type="ECO:0000259" key="1">
    <source>
        <dbReference type="Pfam" id="PF19572"/>
    </source>
</evidence>
<dbReference type="NCBIfam" id="NF033709">
    <property type="entry name" value="PorV_fam"/>
    <property type="match status" value="1"/>
</dbReference>
<gene>
    <name evidence="2" type="ORF">GWC95_15405</name>
</gene>
<accession>A0ABW9ZVZ3</accession>
<name>A0ABW9ZVZ3_9BACT</name>